<dbReference type="PANTHER" id="PTHR43300:SF11">
    <property type="entry name" value="ACETYLTRANSFERASE RV3034C-RELATED"/>
    <property type="match status" value="1"/>
</dbReference>
<evidence type="ECO:0000313" key="3">
    <source>
        <dbReference type="EMBL" id="MBI3630990.1"/>
    </source>
</evidence>
<protein>
    <recommendedName>
        <fullName evidence="5">Acyltransferase</fullName>
    </recommendedName>
</protein>
<evidence type="ECO:0000256" key="1">
    <source>
        <dbReference type="ARBA" id="ARBA00022679"/>
    </source>
</evidence>
<accession>A0A932VQY8</accession>
<gene>
    <name evidence="3" type="ORF">HY221_01500</name>
</gene>
<dbReference type="AlphaFoldDB" id="A0A932VQY8"/>
<sequence length="229" mass="25840">MREILGSRISAEQHLPRITISIVNRLRCHKAWQQPSLFFDEQKKRLHISPSPLPYGRLGLCPEGNLDRYILPQIRRVVFHDLVPMDTYLDDITGFRSRMIWRRVIMEAAKKVPSWRMKNLLYRRLGVDIPDWKTTIIVPNVFVDYIWPELIEGIGANTFVGEEAMLLTHFIYPDRAEIGHISIGANCLIGVRSLIAPGVSIGDNATVGAYAVVTRDVPSGATILGPKSG</sequence>
<keyword evidence="2" id="KW-0677">Repeat</keyword>
<dbReference type="InterPro" id="IPR050179">
    <property type="entry name" value="Trans_hexapeptide_repeat"/>
</dbReference>
<reference evidence="3" key="1">
    <citation type="submission" date="2020-07" db="EMBL/GenBank/DDBJ databases">
        <title>Huge and variable diversity of episymbiotic CPR bacteria and DPANN archaea in groundwater ecosystems.</title>
        <authorList>
            <person name="He C.Y."/>
            <person name="Keren R."/>
            <person name="Whittaker M."/>
            <person name="Farag I.F."/>
            <person name="Doudna J."/>
            <person name="Cate J.H.D."/>
            <person name="Banfield J.F."/>
        </authorList>
    </citation>
    <scope>NUCLEOTIDE SEQUENCE</scope>
    <source>
        <strain evidence="3">NC_groundwater_973_Pr1_S-0.2um_54_13</strain>
    </source>
</reference>
<evidence type="ECO:0008006" key="5">
    <source>
        <dbReference type="Google" id="ProtNLM"/>
    </source>
</evidence>
<dbReference type="PROSITE" id="PS00101">
    <property type="entry name" value="HEXAPEP_TRANSFERASES"/>
    <property type="match status" value="1"/>
</dbReference>
<name>A0A932VQY8_9BACT</name>
<dbReference type="Gene3D" id="2.160.10.10">
    <property type="entry name" value="Hexapeptide repeat proteins"/>
    <property type="match status" value="1"/>
</dbReference>
<keyword evidence="1" id="KW-0808">Transferase</keyword>
<dbReference type="Proteomes" id="UP000753196">
    <property type="component" value="Unassembled WGS sequence"/>
</dbReference>
<comment type="caution">
    <text evidence="3">The sequence shown here is derived from an EMBL/GenBank/DDBJ whole genome shotgun (WGS) entry which is preliminary data.</text>
</comment>
<organism evidence="3 4">
    <name type="scientific">Candidatus Sungiibacteriota bacterium</name>
    <dbReference type="NCBI Taxonomy" id="2750080"/>
    <lineage>
        <taxon>Bacteria</taxon>
        <taxon>Candidatus Sungiibacteriota</taxon>
    </lineage>
</organism>
<dbReference type="PANTHER" id="PTHR43300">
    <property type="entry name" value="ACETYLTRANSFERASE"/>
    <property type="match status" value="1"/>
</dbReference>
<evidence type="ECO:0000313" key="4">
    <source>
        <dbReference type="Proteomes" id="UP000753196"/>
    </source>
</evidence>
<evidence type="ECO:0000256" key="2">
    <source>
        <dbReference type="ARBA" id="ARBA00022737"/>
    </source>
</evidence>
<dbReference type="InterPro" id="IPR011004">
    <property type="entry name" value="Trimer_LpxA-like_sf"/>
</dbReference>
<dbReference type="InterPro" id="IPR018357">
    <property type="entry name" value="Hexapep_transf_CS"/>
</dbReference>
<dbReference type="SUPFAM" id="SSF51161">
    <property type="entry name" value="Trimeric LpxA-like enzymes"/>
    <property type="match status" value="1"/>
</dbReference>
<dbReference type="InterPro" id="IPR001451">
    <property type="entry name" value="Hexapep"/>
</dbReference>
<proteinExistence type="predicted"/>
<dbReference type="EMBL" id="JACQCR010000033">
    <property type="protein sequence ID" value="MBI3630990.1"/>
    <property type="molecule type" value="Genomic_DNA"/>
</dbReference>
<dbReference type="GO" id="GO:0016740">
    <property type="term" value="F:transferase activity"/>
    <property type="evidence" value="ECO:0007669"/>
    <property type="project" value="UniProtKB-KW"/>
</dbReference>
<dbReference type="Pfam" id="PF14602">
    <property type="entry name" value="Hexapep_2"/>
    <property type="match status" value="1"/>
</dbReference>